<accession>V4B4D1</accession>
<sequence>MGEFDLSFKIILLGDCGVGKTRLIKELSKKNYTPVSSCCCYSFTPNSNVDLEFHRYGKRISVKIIDTGGQEKYRSMTSSYFRGCDGCLLMFSVNRKETFEHIITWYESLQEYCPATTFTTVLIGTLTGTLTDDSNCQIPQERIHKMAEHIGAPYIEMDLLNQESIIHGLEEVVDILSRKYTFKRPLYDDIKQKSINLEKSEIKPSKSLCGC</sequence>
<dbReference type="SMART" id="SM00173">
    <property type="entry name" value="RAS"/>
    <property type="match status" value="1"/>
</dbReference>
<dbReference type="GeneID" id="20250233"/>
<dbReference type="FunFam" id="3.40.50.300:FF:001447">
    <property type="entry name" value="Ras-related protein Rab-1B"/>
    <property type="match status" value="1"/>
</dbReference>
<dbReference type="Gene3D" id="3.40.50.300">
    <property type="entry name" value="P-loop containing nucleotide triphosphate hydrolases"/>
    <property type="match status" value="1"/>
</dbReference>
<dbReference type="Proteomes" id="UP000030746">
    <property type="component" value="Unassembled WGS sequence"/>
</dbReference>
<dbReference type="Pfam" id="PF00071">
    <property type="entry name" value="Ras"/>
    <property type="match status" value="1"/>
</dbReference>
<dbReference type="CTD" id="20250233"/>
<dbReference type="PRINTS" id="PR00449">
    <property type="entry name" value="RASTRNSFRMNG"/>
</dbReference>
<dbReference type="GO" id="GO:0005525">
    <property type="term" value="F:GTP binding"/>
    <property type="evidence" value="ECO:0007669"/>
    <property type="project" value="UniProtKB-KW"/>
</dbReference>
<dbReference type="InterPro" id="IPR005225">
    <property type="entry name" value="Small_GTP-bd"/>
</dbReference>
<evidence type="ECO:0008006" key="5">
    <source>
        <dbReference type="Google" id="ProtNLM"/>
    </source>
</evidence>
<organism evidence="3 4">
    <name type="scientific">Lottia gigantea</name>
    <name type="common">Giant owl limpet</name>
    <dbReference type="NCBI Taxonomy" id="225164"/>
    <lineage>
        <taxon>Eukaryota</taxon>
        <taxon>Metazoa</taxon>
        <taxon>Spiralia</taxon>
        <taxon>Lophotrochozoa</taxon>
        <taxon>Mollusca</taxon>
        <taxon>Gastropoda</taxon>
        <taxon>Patellogastropoda</taxon>
        <taxon>Lottioidea</taxon>
        <taxon>Lottiidae</taxon>
        <taxon>Lottia</taxon>
    </lineage>
</organism>
<dbReference type="STRING" id="225164.V4B4D1"/>
<dbReference type="SMART" id="SM00175">
    <property type="entry name" value="RAB"/>
    <property type="match status" value="1"/>
</dbReference>
<reference evidence="3 4" key="1">
    <citation type="journal article" date="2013" name="Nature">
        <title>Insights into bilaterian evolution from three spiralian genomes.</title>
        <authorList>
            <person name="Simakov O."/>
            <person name="Marletaz F."/>
            <person name="Cho S.J."/>
            <person name="Edsinger-Gonzales E."/>
            <person name="Havlak P."/>
            <person name="Hellsten U."/>
            <person name="Kuo D.H."/>
            <person name="Larsson T."/>
            <person name="Lv J."/>
            <person name="Arendt D."/>
            <person name="Savage R."/>
            <person name="Osoegawa K."/>
            <person name="de Jong P."/>
            <person name="Grimwood J."/>
            <person name="Chapman J.A."/>
            <person name="Shapiro H."/>
            <person name="Aerts A."/>
            <person name="Otillar R.P."/>
            <person name="Terry A.Y."/>
            <person name="Boore J.L."/>
            <person name="Grigoriev I.V."/>
            <person name="Lindberg D.R."/>
            <person name="Seaver E.C."/>
            <person name="Weisblat D.A."/>
            <person name="Putnam N.H."/>
            <person name="Rokhsar D.S."/>
        </authorList>
    </citation>
    <scope>NUCLEOTIDE SEQUENCE [LARGE SCALE GENOMIC DNA]</scope>
</reference>
<dbReference type="AlphaFoldDB" id="V4B4D1"/>
<dbReference type="RefSeq" id="XP_009066059.1">
    <property type="nucleotide sequence ID" value="XM_009067811.1"/>
</dbReference>
<dbReference type="PROSITE" id="PS51419">
    <property type="entry name" value="RAB"/>
    <property type="match status" value="1"/>
</dbReference>
<dbReference type="SUPFAM" id="SSF52540">
    <property type="entry name" value="P-loop containing nucleoside triphosphate hydrolases"/>
    <property type="match status" value="1"/>
</dbReference>
<dbReference type="OrthoDB" id="10027888at2759"/>
<dbReference type="InterPro" id="IPR001806">
    <property type="entry name" value="Small_GTPase"/>
</dbReference>
<dbReference type="CDD" id="cd00154">
    <property type="entry name" value="Rab"/>
    <property type="match status" value="1"/>
</dbReference>
<dbReference type="GO" id="GO:0003924">
    <property type="term" value="F:GTPase activity"/>
    <property type="evidence" value="ECO:0007669"/>
    <property type="project" value="InterPro"/>
</dbReference>
<proteinExistence type="predicted"/>
<evidence type="ECO:0000256" key="2">
    <source>
        <dbReference type="ARBA" id="ARBA00023134"/>
    </source>
</evidence>
<dbReference type="OMA" id="LEHMELW"/>
<evidence type="ECO:0000256" key="1">
    <source>
        <dbReference type="ARBA" id="ARBA00022741"/>
    </source>
</evidence>
<dbReference type="KEGG" id="lgi:LOTGIDRAFT_236738"/>
<name>V4B4D1_LOTGI</name>
<dbReference type="SMART" id="SM00174">
    <property type="entry name" value="RHO"/>
    <property type="match status" value="1"/>
</dbReference>
<keyword evidence="1" id="KW-0547">Nucleotide-binding</keyword>
<dbReference type="HOGENOM" id="CLU_041217_23_1_1"/>
<dbReference type="NCBIfam" id="TIGR00231">
    <property type="entry name" value="small_GTP"/>
    <property type="match status" value="1"/>
</dbReference>
<keyword evidence="2" id="KW-0342">GTP-binding</keyword>
<dbReference type="InterPro" id="IPR027417">
    <property type="entry name" value="P-loop_NTPase"/>
</dbReference>
<dbReference type="PANTHER" id="PTHR47977">
    <property type="entry name" value="RAS-RELATED PROTEIN RAB"/>
    <property type="match status" value="1"/>
</dbReference>
<keyword evidence="4" id="KW-1185">Reference proteome</keyword>
<evidence type="ECO:0000313" key="3">
    <source>
        <dbReference type="EMBL" id="ESO83304.1"/>
    </source>
</evidence>
<gene>
    <name evidence="3" type="ORF">LOTGIDRAFT_236738</name>
</gene>
<protein>
    <recommendedName>
        <fullName evidence="5">SOCS box domain-containing protein</fullName>
    </recommendedName>
</protein>
<dbReference type="InterPro" id="IPR050227">
    <property type="entry name" value="Rab"/>
</dbReference>
<dbReference type="PROSITE" id="PS51421">
    <property type="entry name" value="RAS"/>
    <property type="match status" value="1"/>
</dbReference>
<dbReference type="EMBL" id="KB203738">
    <property type="protein sequence ID" value="ESO83304.1"/>
    <property type="molecule type" value="Genomic_DNA"/>
</dbReference>
<evidence type="ECO:0000313" key="4">
    <source>
        <dbReference type="Proteomes" id="UP000030746"/>
    </source>
</evidence>